<dbReference type="AlphaFoldDB" id="A0A016WAW2"/>
<comment type="caution">
    <text evidence="1">The sequence shown here is derived from an EMBL/GenBank/DDBJ whole genome shotgun (WGS) entry which is preliminary data.</text>
</comment>
<dbReference type="Proteomes" id="UP000024635">
    <property type="component" value="Unassembled WGS sequence"/>
</dbReference>
<proteinExistence type="predicted"/>
<gene>
    <name evidence="1" type="primary">Acey_s0858.g2724</name>
    <name evidence="1" type="ORF">Y032_0858g2724</name>
</gene>
<protein>
    <submittedName>
        <fullName evidence="1">Uncharacterized protein</fullName>
    </submittedName>
</protein>
<accession>A0A016WAW2</accession>
<sequence>MKPIPFDSESCPPVQEVVIYAKRIDFGNMAKDLTLHWRAQFCFERCRIHILAGASVSPMTSYLIFLACIIRSSMEASDSSIVVVTAIQTSAKADS</sequence>
<dbReference type="EMBL" id="JARK01000458">
    <property type="protein sequence ID" value="EYC36775.1"/>
    <property type="molecule type" value="Genomic_DNA"/>
</dbReference>
<evidence type="ECO:0000313" key="2">
    <source>
        <dbReference type="Proteomes" id="UP000024635"/>
    </source>
</evidence>
<name>A0A016WAW2_9BILA</name>
<organism evidence="1 2">
    <name type="scientific">Ancylostoma ceylanicum</name>
    <dbReference type="NCBI Taxonomy" id="53326"/>
    <lineage>
        <taxon>Eukaryota</taxon>
        <taxon>Metazoa</taxon>
        <taxon>Ecdysozoa</taxon>
        <taxon>Nematoda</taxon>
        <taxon>Chromadorea</taxon>
        <taxon>Rhabditida</taxon>
        <taxon>Rhabditina</taxon>
        <taxon>Rhabditomorpha</taxon>
        <taxon>Strongyloidea</taxon>
        <taxon>Ancylostomatidae</taxon>
        <taxon>Ancylostomatinae</taxon>
        <taxon>Ancylostoma</taxon>
    </lineage>
</organism>
<keyword evidence="2" id="KW-1185">Reference proteome</keyword>
<reference evidence="2" key="1">
    <citation type="journal article" date="2015" name="Nat. Genet.">
        <title>The genome and transcriptome of the zoonotic hookworm Ancylostoma ceylanicum identify infection-specific gene families.</title>
        <authorList>
            <person name="Schwarz E.M."/>
            <person name="Hu Y."/>
            <person name="Antoshechkin I."/>
            <person name="Miller M.M."/>
            <person name="Sternberg P.W."/>
            <person name="Aroian R.V."/>
        </authorList>
    </citation>
    <scope>NUCLEOTIDE SEQUENCE</scope>
    <source>
        <strain evidence="2">HY135</strain>
    </source>
</reference>
<evidence type="ECO:0000313" key="1">
    <source>
        <dbReference type="EMBL" id="EYC36775.1"/>
    </source>
</evidence>